<dbReference type="HOGENOM" id="CLU_058851_1_0_1"/>
<feature type="region of interest" description="Disordered" evidence="2">
    <location>
        <begin position="168"/>
        <end position="194"/>
    </location>
</feature>
<dbReference type="InterPro" id="IPR000073">
    <property type="entry name" value="AB_hydrolase_1"/>
</dbReference>
<dbReference type="EMBL" id="DS995899">
    <property type="protein sequence ID" value="EEA26794.1"/>
    <property type="molecule type" value="Genomic_DNA"/>
</dbReference>
<keyword evidence="5" id="KW-1185">Reference proteome</keyword>
<dbReference type="Pfam" id="PF12697">
    <property type="entry name" value="Abhydrolase_6"/>
    <property type="match status" value="1"/>
</dbReference>
<evidence type="ECO:0000256" key="1">
    <source>
        <dbReference type="ARBA" id="ARBA00022801"/>
    </source>
</evidence>
<name>B6Q1D1_TALMQ</name>
<feature type="domain" description="AB hydrolase-1" evidence="3">
    <location>
        <begin position="36"/>
        <end position="166"/>
    </location>
</feature>
<dbReference type="PANTHER" id="PTHR43798:SF31">
    <property type="entry name" value="AB HYDROLASE SUPERFAMILY PROTEIN YCLE"/>
    <property type="match status" value="1"/>
</dbReference>
<reference evidence="5" key="1">
    <citation type="journal article" date="2015" name="Genome Announc.">
        <title>Genome sequence of the AIDS-associated pathogen Penicillium marneffei (ATCC18224) and its near taxonomic relative Talaromyces stipitatus (ATCC10500).</title>
        <authorList>
            <person name="Nierman W.C."/>
            <person name="Fedorova-Abrams N.D."/>
            <person name="Andrianopoulos A."/>
        </authorList>
    </citation>
    <scope>NUCLEOTIDE SEQUENCE [LARGE SCALE GENOMIC DNA]</scope>
    <source>
        <strain evidence="5">ATCC 18224 / CBS 334.59 / QM 7333</strain>
    </source>
</reference>
<evidence type="ECO:0000259" key="3">
    <source>
        <dbReference type="Pfam" id="PF12697"/>
    </source>
</evidence>
<evidence type="ECO:0000313" key="5">
    <source>
        <dbReference type="Proteomes" id="UP000001294"/>
    </source>
</evidence>
<gene>
    <name evidence="4" type="ORF">PMAA_017120</name>
</gene>
<organism evidence="4 5">
    <name type="scientific">Talaromyces marneffei (strain ATCC 18224 / CBS 334.59 / QM 7333)</name>
    <name type="common">Penicillium marneffei</name>
    <dbReference type="NCBI Taxonomy" id="441960"/>
    <lineage>
        <taxon>Eukaryota</taxon>
        <taxon>Fungi</taxon>
        <taxon>Dikarya</taxon>
        <taxon>Ascomycota</taxon>
        <taxon>Pezizomycotina</taxon>
        <taxon>Eurotiomycetes</taxon>
        <taxon>Eurotiomycetidae</taxon>
        <taxon>Eurotiales</taxon>
        <taxon>Trichocomaceae</taxon>
        <taxon>Talaromyces</taxon>
        <taxon>Talaromyces sect. Talaromyces</taxon>
    </lineage>
</organism>
<sequence length="336" mass="36800">METFSFEIANGQRIAGRHFLSRMDRSTSKTIPRPLIVCIHGASYDSEYFDPNADYSWSALANAFDIPIVSIDRPGYGGCTELPDQNVVGDASSATPTQRQARYINSSVMPRIWDEFGLKSGASSVVIMGHSVGGMVAIQAAGSYATQKTTTYPLSGLMVSGVGCVWRQGPEEPQSDKQAVNNDDEEKAQESAQSTSKSGYITFETAKKDFLMLNYAAELLINADVLQLTEKLNHPAPLGEIIDIAQLWQSYWRREAEKINVPLFYALSEVDPWFESSDASVSAFAGGFTSSPKVIHSRVLKAPHCMELSLQAKGWMLQCGGFALECAVTLELSNRK</sequence>
<dbReference type="Proteomes" id="UP000001294">
    <property type="component" value="Unassembled WGS sequence"/>
</dbReference>
<dbReference type="InterPro" id="IPR029058">
    <property type="entry name" value="AB_hydrolase_fold"/>
</dbReference>
<dbReference type="InterPro" id="IPR050266">
    <property type="entry name" value="AB_hydrolase_sf"/>
</dbReference>
<dbReference type="PANTHER" id="PTHR43798">
    <property type="entry name" value="MONOACYLGLYCEROL LIPASE"/>
    <property type="match status" value="1"/>
</dbReference>
<dbReference type="PhylomeDB" id="B6Q1D1"/>
<dbReference type="Gene3D" id="3.40.50.1820">
    <property type="entry name" value="alpha/beta hydrolase"/>
    <property type="match status" value="1"/>
</dbReference>
<dbReference type="OrthoDB" id="5371334at2759"/>
<dbReference type="VEuPathDB" id="FungiDB:PMAA_017120"/>
<evidence type="ECO:0000256" key="2">
    <source>
        <dbReference type="SAM" id="MobiDB-lite"/>
    </source>
</evidence>
<protein>
    <recommendedName>
        <fullName evidence="3">AB hydrolase-1 domain-containing protein</fullName>
    </recommendedName>
</protein>
<dbReference type="AlphaFoldDB" id="B6Q1D1"/>
<dbReference type="SUPFAM" id="SSF53474">
    <property type="entry name" value="alpha/beta-Hydrolases"/>
    <property type="match status" value="1"/>
</dbReference>
<dbReference type="GO" id="GO:0016787">
    <property type="term" value="F:hydrolase activity"/>
    <property type="evidence" value="ECO:0007669"/>
    <property type="project" value="UniProtKB-KW"/>
</dbReference>
<dbReference type="GO" id="GO:0016020">
    <property type="term" value="C:membrane"/>
    <property type="evidence" value="ECO:0007669"/>
    <property type="project" value="TreeGrafter"/>
</dbReference>
<keyword evidence="1" id="KW-0378">Hydrolase</keyword>
<dbReference type="STRING" id="441960.B6Q1D1"/>
<evidence type="ECO:0000313" key="4">
    <source>
        <dbReference type="EMBL" id="EEA26794.1"/>
    </source>
</evidence>
<accession>B6Q1D1</accession>
<proteinExistence type="predicted"/>